<dbReference type="GO" id="GO:0030288">
    <property type="term" value="C:outer membrane-bounded periplasmic space"/>
    <property type="evidence" value="ECO:0007669"/>
    <property type="project" value="TreeGrafter"/>
</dbReference>
<dbReference type="Gene3D" id="2.40.50.100">
    <property type="match status" value="1"/>
</dbReference>
<dbReference type="PANTHER" id="PTHR30097:SF15">
    <property type="entry name" value="CATION EFFLUX SYSTEM PROTEIN CUSB"/>
    <property type="match status" value="1"/>
</dbReference>
<evidence type="ECO:0000256" key="3">
    <source>
        <dbReference type="ARBA" id="ARBA00023285"/>
    </source>
</evidence>
<keyword evidence="5" id="KW-0732">Signal</keyword>
<evidence type="ECO:0000259" key="7">
    <source>
        <dbReference type="Pfam" id="PF25975"/>
    </source>
</evidence>
<dbReference type="Gene3D" id="1.10.287.470">
    <property type="entry name" value="Helix hairpin bin"/>
    <property type="match status" value="1"/>
</dbReference>
<dbReference type="InterPro" id="IPR058792">
    <property type="entry name" value="Beta-barrel_RND_2"/>
</dbReference>
<dbReference type="EMBL" id="FPBL01000001">
    <property type="protein sequence ID" value="SFU34545.1"/>
    <property type="molecule type" value="Genomic_DNA"/>
</dbReference>
<dbReference type="GO" id="GO:0016020">
    <property type="term" value="C:membrane"/>
    <property type="evidence" value="ECO:0007669"/>
    <property type="project" value="InterPro"/>
</dbReference>
<gene>
    <name evidence="8" type="ORF">SAMN05216339_101445</name>
</gene>
<protein>
    <submittedName>
        <fullName evidence="8">RND family efflux transporter, MFP subunit</fullName>
    </submittedName>
</protein>
<dbReference type="Gene3D" id="2.40.420.20">
    <property type="match status" value="1"/>
</dbReference>
<evidence type="ECO:0000256" key="5">
    <source>
        <dbReference type="SAM" id="SignalP"/>
    </source>
</evidence>
<dbReference type="PANTHER" id="PTHR30097">
    <property type="entry name" value="CATION EFFLUX SYSTEM PROTEIN CUSB"/>
    <property type="match status" value="1"/>
</dbReference>
<organism evidence="8 9">
    <name type="scientific">Nitrosomonas eutropha</name>
    <dbReference type="NCBI Taxonomy" id="916"/>
    <lineage>
        <taxon>Bacteria</taxon>
        <taxon>Pseudomonadati</taxon>
        <taxon>Pseudomonadota</taxon>
        <taxon>Betaproteobacteria</taxon>
        <taxon>Nitrosomonadales</taxon>
        <taxon>Nitrosomonadaceae</taxon>
        <taxon>Nitrosomonas</taxon>
    </lineage>
</organism>
<evidence type="ECO:0000256" key="2">
    <source>
        <dbReference type="ARBA" id="ARBA00022448"/>
    </source>
</evidence>
<dbReference type="OrthoDB" id="9769564at2"/>
<dbReference type="NCBIfam" id="TIGR01730">
    <property type="entry name" value="RND_mfp"/>
    <property type="match status" value="1"/>
</dbReference>
<evidence type="ECO:0000313" key="9">
    <source>
        <dbReference type="Proteomes" id="UP000183926"/>
    </source>
</evidence>
<dbReference type="SUPFAM" id="SSF111369">
    <property type="entry name" value="HlyD-like secretion proteins"/>
    <property type="match status" value="1"/>
</dbReference>
<dbReference type="Pfam" id="PF25975">
    <property type="entry name" value="CzcB_C"/>
    <property type="match status" value="1"/>
</dbReference>
<dbReference type="InterPro" id="IPR051909">
    <property type="entry name" value="MFP_Cation_Efflux"/>
</dbReference>
<keyword evidence="3" id="KW-0170">Cobalt</keyword>
<evidence type="ECO:0000256" key="1">
    <source>
        <dbReference type="ARBA" id="ARBA00009477"/>
    </source>
</evidence>
<dbReference type="Proteomes" id="UP000183926">
    <property type="component" value="Unassembled WGS sequence"/>
</dbReference>
<sequence length="517" mass="56580">MNNVMRILTLLFLILLTACSRQNTNIDSQLSKPTAYDFTHYSDKTELFVEFRALTVGQASLFAAHFSRLSDFHPVTEGTATVILSSKDYPAERFSINSPSVPGIFVIKVEPRYAGQRQLTIELASKAFTVRHELGEVPVYPDLAAALAAADAEQEEDSGDIPFLKEQQWKIDFATEIIDQHELQQSVQALGFLKASAGNEAYVSAPTSGHLLTQADVLPKVGMPVKQGQILASLVARLSGATDMAQLEFEVQKAQAEDQLARSELNRLQPLFEIEAVAKRRVVEAQSRAEVTKAQLNAARKRLEQTCNQTIGRASGVPVYAPISGILAQVTVASGSYVEEGKELFHIINPDTLWLEVRIAESDVAQLKKPERVGFKVDGFTSEFQIQLGENGKLISYGQVIDSVTRTVPMVVEFQNPQRQLSVGSLVQTRIYTGEKIASIAVPETALIDDNGQDVAFVQSGGESFQRRVLRLGLRDRDFVQVLSGLNEGERVVTKGAYLVFLAASSPAQSGAHGHAH</sequence>
<dbReference type="GO" id="GO:0046914">
    <property type="term" value="F:transition metal ion binding"/>
    <property type="evidence" value="ECO:0007669"/>
    <property type="project" value="TreeGrafter"/>
</dbReference>
<comment type="similarity">
    <text evidence="1">Belongs to the membrane fusion protein (MFP) (TC 8.A.1) family.</text>
</comment>
<feature type="domain" description="CusB-like beta-barrel" evidence="6">
    <location>
        <begin position="352"/>
        <end position="431"/>
    </location>
</feature>
<dbReference type="GO" id="GO:0060003">
    <property type="term" value="P:copper ion export"/>
    <property type="evidence" value="ECO:0007669"/>
    <property type="project" value="TreeGrafter"/>
</dbReference>
<keyword evidence="4" id="KW-0175">Coiled coil</keyword>
<feature type="chain" id="PRO_5010311671" evidence="5">
    <location>
        <begin position="24"/>
        <end position="517"/>
    </location>
</feature>
<evidence type="ECO:0000313" key="8">
    <source>
        <dbReference type="EMBL" id="SFU34545.1"/>
    </source>
</evidence>
<keyword evidence="2" id="KW-0813">Transport</keyword>
<accession>A0A1I7FEK3</accession>
<dbReference type="GO" id="GO:0022857">
    <property type="term" value="F:transmembrane transporter activity"/>
    <property type="evidence" value="ECO:0007669"/>
    <property type="project" value="InterPro"/>
</dbReference>
<reference evidence="8 9" key="1">
    <citation type="submission" date="2016-10" db="EMBL/GenBank/DDBJ databases">
        <authorList>
            <person name="de Groot N.N."/>
        </authorList>
    </citation>
    <scope>NUCLEOTIDE SEQUENCE [LARGE SCALE GENOMIC DNA]</scope>
    <source>
        <strain evidence="8 9">Nm24</strain>
    </source>
</reference>
<evidence type="ECO:0000259" key="6">
    <source>
        <dbReference type="Pfam" id="PF25954"/>
    </source>
</evidence>
<name>A0A1I7FEK3_9PROT</name>
<dbReference type="AlphaFoldDB" id="A0A1I7FEK3"/>
<feature type="signal peptide" evidence="5">
    <location>
        <begin position="1"/>
        <end position="23"/>
    </location>
</feature>
<feature type="coiled-coil region" evidence="4">
    <location>
        <begin position="244"/>
        <end position="309"/>
    </location>
</feature>
<dbReference type="Pfam" id="PF25954">
    <property type="entry name" value="Beta-barrel_RND_2"/>
    <property type="match status" value="1"/>
</dbReference>
<dbReference type="GO" id="GO:0015679">
    <property type="term" value="P:plasma membrane copper ion transport"/>
    <property type="evidence" value="ECO:0007669"/>
    <property type="project" value="TreeGrafter"/>
</dbReference>
<dbReference type="PROSITE" id="PS51257">
    <property type="entry name" value="PROKAR_LIPOPROTEIN"/>
    <property type="match status" value="1"/>
</dbReference>
<proteinExistence type="inferred from homology"/>
<dbReference type="InterPro" id="IPR006143">
    <property type="entry name" value="RND_pump_MFP"/>
</dbReference>
<evidence type="ECO:0000256" key="4">
    <source>
        <dbReference type="SAM" id="Coils"/>
    </source>
</evidence>
<dbReference type="RefSeq" id="WP_074926620.1">
    <property type="nucleotide sequence ID" value="NZ_FPBL01000001.1"/>
</dbReference>
<dbReference type="FunFam" id="2.40.420.20:FF:000006">
    <property type="entry name" value="RND family efflux transporter MFP subunit"/>
    <property type="match status" value="1"/>
</dbReference>
<feature type="domain" description="CzcB-like C-terminal circularly permuted SH3-like" evidence="7">
    <location>
        <begin position="440"/>
        <end position="500"/>
    </location>
</feature>
<dbReference type="InterPro" id="IPR058649">
    <property type="entry name" value="CzcB_C"/>
</dbReference>
<dbReference type="Gene3D" id="2.40.30.170">
    <property type="match status" value="1"/>
</dbReference>